<accession>X1D6H6</accession>
<dbReference type="EMBL" id="BART01030260">
    <property type="protein sequence ID" value="GAH15822.1"/>
    <property type="molecule type" value="Genomic_DNA"/>
</dbReference>
<feature type="non-terminal residue" evidence="1">
    <location>
        <position position="80"/>
    </location>
</feature>
<comment type="caution">
    <text evidence="1">The sequence shown here is derived from an EMBL/GenBank/DDBJ whole genome shotgun (WGS) entry which is preliminary data.</text>
</comment>
<gene>
    <name evidence="1" type="ORF">S01H4_52887</name>
</gene>
<reference evidence="1" key="1">
    <citation type="journal article" date="2014" name="Front. Microbiol.">
        <title>High frequency of phylogenetically diverse reductive dehalogenase-homologous genes in deep subseafloor sedimentary metagenomes.</title>
        <authorList>
            <person name="Kawai M."/>
            <person name="Futagami T."/>
            <person name="Toyoda A."/>
            <person name="Takaki Y."/>
            <person name="Nishi S."/>
            <person name="Hori S."/>
            <person name="Arai W."/>
            <person name="Tsubouchi T."/>
            <person name="Morono Y."/>
            <person name="Uchiyama I."/>
            <person name="Ito T."/>
            <person name="Fujiyama A."/>
            <person name="Inagaki F."/>
            <person name="Takami H."/>
        </authorList>
    </citation>
    <scope>NUCLEOTIDE SEQUENCE</scope>
    <source>
        <strain evidence="1">Expedition CK06-06</strain>
    </source>
</reference>
<organism evidence="1">
    <name type="scientific">marine sediment metagenome</name>
    <dbReference type="NCBI Taxonomy" id="412755"/>
    <lineage>
        <taxon>unclassified sequences</taxon>
        <taxon>metagenomes</taxon>
        <taxon>ecological metagenomes</taxon>
    </lineage>
</organism>
<protein>
    <submittedName>
        <fullName evidence="1">Uncharacterized protein</fullName>
    </submittedName>
</protein>
<name>X1D6H6_9ZZZZ</name>
<sequence>MPKEAIKRKLGVKEDFELIDTHRLTPKYEGGIYEDGNVIVTDPVEHMEEHGTYRKRDIDLENIKSLMDDRRQVMKLVMKG</sequence>
<dbReference type="AlphaFoldDB" id="X1D6H6"/>
<evidence type="ECO:0000313" key="1">
    <source>
        <dbReference type="EMBL" id="GAH15822.1"/>
    </source>
</evidence>
<proteinExistence type="predicted"/>